<dbReference type="AlphaFoldDB" id="A2E0V5"/>
<dbReference type="OrthoDB" id="10261055at2759"/>
<dbReference type="InterPro" id="IPR028995">
    <property type="entry name" value="Glyco_hydro_57/38_cen_sf"/>
</dbReference>
<dbReference type="Gene3D" id="3.20.110.10">
    <property type="entry name" value="Glycoside hydrolase 38, N terminal domain"/>
    <property type="match status" value="1"/>
</dbReference>
<dbReference type="Gene3D" id="1.20.1270.50">
    <property type="entry name" value="Glycoside hydrolase family 38, central domain"/>
    <property type="match status" value="1"/>
</dbReference>
<dbReference type="FunFam" id="3.20.110.10:FF:000002">
    <property type="entry name" value="alpha-mannosidase 2C1 isoform X1"/>
    <property type="match status" value="1"/>
</dbReference>
<dbReference type="eggNOG" id="KOG4342">
    <property type="taxonomic scope" value="Eukaryota"/>
</dbReference>
<evidence type="ECO:0000259" key="7">
    <source>
        <dbReference type="SMART" id="SM00872"/>
    </source>
</evidence>
<evidence type="ECO:0000256" key="5">
    <source>
        <dbReference type="ARBA" id="ARBA00022801"/>
    </source>
</evidence>
<dbReference type="RefSeq" id="XP_001325933.1">
    <property type="nucleotide sequence ID" value="XM_001325898.1"/>
</dbReference>
<dbReference type="InterPro" id="IPR011682">
    <property type="entry name" value="Glyco_hydro_38_C"/>
</dbReference>
<dbReference type="FunFam" id="2.70.98.30:FF:000010">
    <property type="entry name" value="Cytosolic alpha-mannosidase"/>
    <property type="match status" value="1"/>
</dbReference>
<dbReference type="EC" id="3.2.1.24" evidence="3"/>
<dbReference type="Pfam" id="PF07748">
    <property type="entry name" value="Glyco_hydro_38C"/>
    <property type="match status" value="1"/>
</dbReference>
<feature type="domain" description="Glycoside hydrolase family 38 central" evidence="7">
    <location>
        <begin position="682"/>
        <end position="763"/>
    </location>
</feature>
<dbReference type="Pfam" id="PF09261">
    <property type="entry name" value="Alpha-mann_mid"/>
    <property type="match status" value="1"/>
</dbReference>
<dbReference type="InterPro" id="IPR000602">
    <property type="entry name" value="Glyco_hydro_38_N"/>
</dbReference>
<dbReference type="GO" id="GO:0046872">
    <property type="term" value="F:metal ion binding"/>
    <property type="evidence" value="ECO:0007669"/>
    <property type="project" value="UniProtKB-KW"/>
</dbReference>
<dbReference type="Pfam" id="PF01074">
    <property type="entry name" value="Glyco_hydro_38N"/>
    <property type="match status" value="1"/>
</dbReference>
<evidence type="ECO:0000256" key="6">
    <source>
        <dbReference type="ARBA" id="ARBA00023295"/>
    </source>
</evidence>
<accession>A2E0V5</accession>
<gene>
    <name evidence="8" type="ORF">TVAG_371840</name>
</gene>
<keyword evidence="9" id="KW-1185">Reference proteome</keyword>
<evidence type="ECO:0000256" key="1">
    <source>
        <dbReference type="ARBA" id="ARBA00000365"/>
    </source>
</evidence>
<dbReference type="VEuPathDB" id="TrichDB:TVAG_371840"/>
<dbReference type="SMR" id="A2E0V5"/>
<sequence length="1191" mass="137129">MKHVQVGIISDKSFDYKQLIKVLTKNNTMHTIYNALEGPLEISFTEFSDELKHSYNLLLYIIGGSKDIVKDVDNSTLSKLNSCAQKAIVVVNNHHEQSELSSLETQLQPVFVTNVFLQTNEGIDSLLYLISEFTFGKPNIIYDPQNILRKFNKYLEIITPKRVVEFHPATNTKVCTKASASFRVPANDNYEWKEFDNSNGYEFGETRYDWFAFSGDIEIPSSYDPTKHNLHAKFNINRNYLCRPWDDDFPAGPEGRIWLNGEALGAIDEFHNSQIIKQGGHVEVRIFTGRCTASHNLTQFGLEITDKNTDALYYRLKFMTALIKQLKDTNTDRAKLIHLVDAAVRELDVRDLNGPIGLLPVRRHDPHDMAFYSSVPKALEILRSIHNIRGRAEPDGPCISIIGYSHLDTCWEWPYSILHFKSANTASSMLHLIENPPDEFDNPVMWKFLATASQHYKWMSEDDPTLYSRVLSAIHDGRWVADGVTWLEHETNLMNGESMIRQFLYGKSYFEDIIGQKQTTLILPDCFGFSASLPQVMKNFGIDSFLTSKISWCEYNDFPYHTFNWRGNDGSEVLGHFVTTPSSWSYQTSTYTGTATIPELLGTYDCYKQKDICRHSAIHMAGNGDGGGGITEEMIWNFNLMNELPRLEGVPAVKFPTMSEIFDEIRRKKDSLPTWDDELYLEYHRGTLTSQEEVKRQNRKLESHLKNAEFILTVLKAVYNFTGEVDYQKSPKNLWEEVLLYQFHDALPGTSVNEANMQILTRGTQTLQKVKEIENFLAEKLSEQEDSNLLISTVCPFYGWKSCDKVQRDEFKTTFYERNKDESHTTYEFSFDDVDTTVKSKFEFDFQTKTVKNDKMTVVFNEKGGIKSLKVGTRQFIEENDDCPFHFYEDRSINWPAWDIQLYHKEMELESPVFTSISAINDDQLEVTWEIPEIGEAKAEKSVIKQIISINDTTIDMKTTVNWSQHDKLLKYVLPTKIRSRTAKFGLQFGYLERETHSNTKRDMARFESCGRWADLSDSHGGITMTSDVKAGFDIHGITMMMSLLKAPMQTDKWADFGIRRFIIRLDFHNQEFSPKSQILADQLNYPPTFCDIGKSQPVEKEFLKIEENKLILTCLKVSEDGKGFIARFVEPSGGFTTANVEFPLLEGDWKFDLVNMEEKNEIPLEYNKEKKSITLEAEMFQVLTVKFSKI</sequence>
<dbReference type="GO" id="GO:0030246">
    <property type="term" value="F:carbohydrate binding"/>
    <property type="evidence" value="ECO:0007669"/>
    <property type="project" value="InterPro"/>
</dbReference>
<comment type="similarity">
    <text evidence="2">Belongs to the glycosyl hydrolase 38 family.</text>
</comment>
<dbReference type="InterPro" id="IPR011013">
    <property type="entry name" value="Gal_mutarotase_sf_dom"/>
</dbReference>
<evidence type="ECO:0000256" key="4">
    <source>
        <dbReference type="ARBA" id="ARBA00022723"/>
    </source>
</evidence>
<dbReference type="InterPro" id="IPR011330">
    <property type="entry name" value="Glyco_hydro/deAcase_b/a-brl"/>
</dbReference>
<dbReference type="GO" id="GO:0009313">
    <property type="term" value="P:oligosaccharide catabolic process"/>
    <property type="evidence" value="ECO:0000318"/>
    <property type="project" value="GO_Central"/>
</dbReference>
<dbReference type="InterPro" id="IPR027291">
    <property type="entry name" value="Glyco_hydro_38_N_sf"/>
</dbReference>
<dbReference type="SUPFAM" id="SSF74650">
    <property type="entry name" value="Galactose mutarotase-like"/>
    <property type="match status" value="1"/>
</dbReference>
<organism evidence="8 9">
    <name type="scientific">Trichomonas vaginalis (strain ATCC PRA-98 / G3)</name>
    <dbReference type="NCBI Taxonomy" id="412133"/>
    <lineage>
        <taxon>Eukaryota</taxon>
        <taxon>Metamonada</taxon>
        <taxon>Parabasalia</taxon>
        <taxon>Trichomonadida</taxon>
        <taxon>Trichomonadidae</taxon>
        <taxon>Trichomonas</taxon>
    </lineage>
</organism>
<dbReference type="KEGG" id="tva:4771690"/>
<keyword evidence="6" id="KW-0326">Glycosidase</keyword>
<protein>
    <recommendedName>
        <fullName evidence="3">alpha-mannosidase</fullName>
        <ecNumber evidence="3">3.2.1.24</ecNumber>
    </recommendedName>
</protein>
<evidence type="ECO:0000313" key="8">
    <source>
        <dbReference type="EMBL" id="EAY13710.1"/>
    </source>
</evidence>
<keyword evidence="4" id="KW-0479">Metal-binding</keyword>
<dbReference type="InterPro" id="IPR041147">
    <property type="entry name" value="GH38_C"/>
</dbReference>
<dbReference type="PANTHER" id="PTHR46017">
    <property type="entry name" value="ALPHA-MANNOSIDASE 2C1"/>
    <property type="match status" value="1"/>
</dbReference>
<evidence type="ECO:0000313" key="9">
    <source>
        <dbReference type="Proteomes" id="UP000001542"/>
    </source>
</evidence>
<name>A2E0V5_TRIV3</name>
<dbReference type="SUPFAM" id="SSF88688">
    <property type="entry name" value="Families 57/38 glycoside transferase middle domain"/>
    <property type="match status" value="1"/>
</dbReference>
<dbReference type="STRING" id="5722.A2E0V5"/>
<dbReference type="PANTHER" id="PTHR46017:SF1">
    <property type="entry name" value="ALPHA-MANNOSIDASE 2C1"/>
    <property type="match status" value="1"/>
</dbReference>
<dbReference type="FunFam" id="1.20.1270.50:FF:000007">
    <property type="entry name" value="Cytosolic alpha-mannosidase"/>
    <property type="match status" value="1"/>
</dbReference>
<dbReference type="SUPFAM" id="SSF88713">
    <property type="entry name" value="Glycoside hydrolase/deacetylase"/>
    <property type="match status" value="1"/>
</dbReference>
<reference evidence="8" key="1">
    <citation type="submission" date="2006-10" db="EMBL/GenBank/DDBJ databases">
        <authorList>
            <person name="Amadeo P."/>
            <person name="Zhao Q."/>
            <person name="Wortman J."/>
            <person name="Fraser-Liggett C."/>
            <person name="Carlton J."/>
        </authorList>
    </citation>
    <scope>NUCLEOTIDE SEQUENCE</scope>
    <source>
        <strain evidence="8">G3</strain>
    </source>
</reference>
<dbReference type="SMART" id="SM00872">
    <property type="entry name" value="Alpha-mann_mid"/>
    <property type="match status" value="1"/>
</dbReference>
<dbReference type="Proteomes" id="UP000001542">
    <property type="component" value="Unassembled WGS sequence"/>
</dbReference>
<dbReference type="InterPro" id="IPR015341">
    <property type="entry name" value="Glyco_hydro_38_cen"/>
</dbReference>
<dbReference type="InParanoid" id="A2E0V5"/>
<evidence type="ECO:0000256" key="3">
    <source>
        <dbReference type="ARBA" id="ARBA00012752"/>
    </source>
</evidence>
<reference evidence="8" key="2">
    <citation type="journal article" date="2007" name="Science">
        <title>Draft genome sequence of the sexually transmitted pathogen Trichomonas vaginalis.</title>
        <authorList>
            <person name="Carlton J.M."/>
            <person name="Hirt R.P."/>
            <person name="Silva J.C."/>
            <person name="Delcher A.L."/>
            <person name="Schatz M."/>
            <person name="Zhao Q."/>
            <person name="Wortman J.R."/>
            <person name="Bidwell S.L."/>
            <person name="Alsmark U.C.M."/>
            <person name="Besteiro S."/>
            <person name="Sicheritz-Ponten T."/>
            <person name="Noel C.J."/>
            <person name="Dacks J.B."/>
            <person name="Foster P.G."/>
            <person name="Simillion C."/>
            <person name="Van de Peer Y."/>
            <person name="Miranda-Saavedra D."/>
            <person name="Barton G.J."/>
            <person name="Westrop G.D."/>
            <person name="Mueller S."/>
            <person name="Dessi D."/>
            <person name="Fiori P.L."/>
            <person name="Ren Q."/>
            <person name="Paulsen I."/>
            <person name="Zhang H."/>
            <person name="Bastida-Corcuera F.D."/>
            <person name="Simoes-Barbosa A."/>
            <person name="Brown M.T."/>
            <person name="Hayes R.D."/>
            <person name="Mukherjee M."/>
            <person name="Okumura C.Y."/>
            <person name="Schneider R."/>
            <person name="Smith A.J."/>
            <person name="Vanacova S."/>
            <person name="Villalvazo M."/>
            <person name="Haas B.J."/>
            <person name="Pertea M."/>
            <person name="Feldblyum T.V."/>
            <person name="Utterback T.R."/>
            <person name="Shu C.L."/>
            <person name="Osoegawa K."/>
            <person name="de Jong P.J."/>
            <person name="Hrdy I."/>
            <person name="Horvathova L."/>
            <person name="Zubacova Z."/>
            <person name="Dolezal P."/>
            <person name="Malik S.B."/>
            <person name="Logsdon J.M. Jr."/>
            <person name="Henze K."/>
            <person name="Gupta A."/>
            <person name="Wang C.C."/>
            <person name="Dunne R.L."/>
            <person name="Upcroft J.A."/>
            <person name="Upcroft P."/>
            <person name="White O."/>
            <person name="Salzberg S.L."/>
            <person name="Tang P."/>
            <person name="Chiu C.-H."/>
            <person name="Lee Y.-S."/>
            <person name="Embley T.M."/>
            <person name="Coombs G.H."/>
            <person name="Mottram J.C."/>
            <person name="Tachezy J."/>
            <person name="Fraser-Liggett C.M."/>
            <person name="Johnson P.J."/>
        </authorList>
    </citation>
    <scope>NUCLEOTIDE SEQUENCE [LARGE SCALE GENOMIC DNA]</scope>
    <source>
        <strain evidence="8">G3</strain>
    </source>
</reference>
<dbReference type="EMBL" id="DS113281">
    <property type="protein sequence ID" value="EAY13710.1"/>
    <property type="molecule type" value="Genomic_DNA"/>
</dbReference>
<dbReference type="CDD" id="cd10789">
    <property type="entry name" value="GH38N_AMII_ER_cytosolic"/>
    <property type="match status" value="1"/>
</dbReference>
<dbReference type="FunCoup" id="A2E0V5">
    <property type="interactions" value="74"/>
</dbReference>
<proteinExistence type="inferred from homology"/>
<evidence type="ECO:0000256" key="2">
    <source>
        <dbReference type="ARBA" id="ARBA00009792"/>
    </source>
</evidence>
<dbReference type="GO" id="GO:0006013">
    <property type="term" value="P:mannose metabolic process"/>
    <property type="evidence" value="ECO:0007669"/>
    <property type="project" value="InterPro"/>
</dbReference>
<dbReference type="OMA" id="GQYWDAW"/>
<dbReference type="Gene3D" id="2.70.98.30">
    <property type="entry name" value="Golgi alpha-mannosidase II, domain 4"/>
    <property type="match status" value="1"/>
</dbReference>
<dbReference type="InterPro" id="IPR037094">
    <property type="entry name" value="Glyco_hydro_38_cen_sf"/>
</dbReference>
<dbReference type="GO" id="GO:0004559">
    <property type="term" value="F:alpha-mannosidase activity"/>
    <property type="evidence" value="ECO:0000318"/>
    <property type="project" value="GO_Central"/>
</dbReference>
<comment type="catalytic activity">
    <reaction evidence="1">
        <text>Hydrolysis of terminal, non-reducing alpha-D-mannose residues in alpha-D-mannosides.</text>
        <dbReference type="EC" id="3.2.1.24"/>
    </reaction>
</comment>
<keyword evidence="5 8" id="KW-0378">Hydrolase</keyword>
<dbReference type="VEuPathDB" id="TrichDB:TVAGG3_0326090"/>
<dbReference type="Pfam" id="PF17677">
    <property type="entry name" value="Glyco_hydro38C2"/>
    <property type="match status" value="1"/>
</dbReference>